<proteinExistence type="predicted"/>
<feature type="compositionally biased region" description="Basic and acidic residues" evidence="1">
    <location>
        <begin position="238"/>
        <end position="257"/>
    </location>
</feature>
<reference evidence="2" key="1">
    <citation type="submission" date="2021-01" db="UniProtKB">
        <authorList>
            <consortium name="EnsemblPlants"/>
        </authorList>
    </citation>
    <scope>IDENTIFICATION</scope>
</reference>
<dbReference type="Proteomes" id="UP000594263">
    <property type="component" value="Unplaced"/>
</dbReference>
<evidence type="ECO:0000313" key="2">
    <source>
        <dbReference type="EnsemblPlants" id="Kaladp0877s0005.1.v1.1"/>
    </source>
</evidence>
<feature type="compositionally biased region" description="Basic and acidic residues" evidence="1">
    <location>
        <begin position="159"/>
        <end position="171"/>
    </location>
</feature>
<keyword evidence="3" id="KW-1185">Reference proteome</keyword>
<feature type="region of interest" description="Disordered" evidence="1">
    <location>
        <begin position="150"/>
        <end position="263"/>
    </location>
</feature>
<dbReference type="PANTHER" id="PTHR31286:SF180">
    <property type="entry name" value="OS10G0362600 PROTEIN"/>
    <property type="match status" value="1"/>
</dbReference>
<evidence type="ECO:0000256" key="1">
    <source>
        <dbReference type="SAM" id="MobiDB-lite"/>
    </source>
</evidence>
<dbReference type="EnsemblPlants" id="Kaladp0877s0005.1.v1.1">
    <property type="protein sequence ID" value="Kaladp0877s0005.1.v1.1"/>
    <property type="gene ID" value="Kaladp0877s0005.v1.1"/>
</dbReference>
<accession>A0A7N1A9F2</accession>
<dbReference type="PANTHER" id="PTHR31286">
    <property type="entry name" value="GLYCINE-RICH CELL WALL STRUCTURAL PROTEIN 1.8-LIKE"/>
    <property type="match status" value="1"/>
</dbReference>
<dbReference type="Gramene" id="Kaladp0877s0005.1.v1.1">
    <property type="protein sequence ID" value="Kaladp0877s0005.1.v1.1"/>
    <property type="gene ID" value="Kaladp0877s0005.v1.1"/>
</dbReference>
<protein>
    <submittedName>
        <fullName evidence="2">Uncharacterized protein</fullName>
    </submittedName>
</protein>
<dbReference type="AlphaFoldDB" id="A0A7N1A9F2"/>
<evidence type="ECO:0000313" key="3">
    <source>
        <dbReference type="Proteomes" id="UP000594263"/>
    </source>
</evidence>
<feature type="compositionally biased region" description="Polar residues" evidence="1">
    <location>
        <begin position="112"/>
        <end position="123"/>
    </location>
</feature>
<feature type="region of interest" description="Disordered" evidence="1">
    <location>
        <begin position="98"/>
        <end position="123"/>
    </location>
</feature>
<feature type="compositionally biased region" description="Polar residues" evidence="1">
    <location>
        <begin position="193"/>
        <end position="214"/>
    </location>
</feature>
<sequence>MVILESEKDVIAALTQAPRRVGTFLDSDTHTKKRTRCAYARCCVEIDLAKVLPTEIWIDTGDGNGWWQEIVYEGNLKYCSKCSLHGHMLSECRRMRMRPHDRQGDTAEQEIQKQGTNGAQTFPKNAEANRKAGNQEWILVLNKKANLAKGNKTLQHEVQVPREEKGEDKSHPSPITEEEEEIVQVQNNESHKITSGLSQNWPPMIKSKSSSHLSEQIRRKEDKGKEYLQTFAEDEGGDPEKIKNDGKQKKPESELHGRYSAAL</sequence>
<name>A0A7N1A9F2_KALFE</name>
<feature type="compositionally biased region" description="Basic and acidic residues" evidence="1">
    <location>
        <begin position="215"/>
        <end position="226"/>
    </location>
</feature>
<organism evidence="2 3">
    <name type="scientific">Kalanchoe fedtschenkoi</name>
    <name type="common">Lavender scallops</name>
    <name type="synonym">South American air plant</name>
    <dbReference type="NCBI Taxonomy" id="63787"/>
    <lineage>
        <taxon>Eukaryota</taxon>
        <taxon>Viridiplantae</taxon>
        <taxon>Streptophyta</taxon>
        <taxon>Embryophyta</taxon>
        <taxon>Tracheophyta</taxon>
        <taxon>Spermatophyta</taxon>
        <taxon>Magnoliopsida</taxon>
        <taxon>eudicotyledons</taxon>
        <taxon>Gunneridae</taxon>
        <taxon>Pentapetalae</taxon>
        <taxon>Saxifragales</taxon>
        <taxon>Crassulaceae</taxon>
        <taxon>Kalanchoe</taxon>
    </lineage>
</organism>
<dbReference type="InterPro" id="IPR040256">
    <property type="entry name" value="At4g02000-like"/>
</dbReference>